<evidence type="ECO:0000313" key="4">
    <source>
        <dbReference type="Proteomes" id="UP001190700"/>
    </source>
</evidence>
<dbReference type="Proteomes" id="UP001190700">
    <property type="component" value="Unassembled WGS sequence"/>
</dbReference>
<dbReference type="InterPro" id="IPR011989">
    <property type="entry name" value="ARM-like"/>
</dbReference>
<dbReference type="InterPro" id="IPR039662">
    <property type="entry name" value="Cohesin_Scc3/SA"/>
</dbReference>
<reference evidence="3 4" key="1">
    <citation type="journal article" date="2015" name="Genome Biol. Evol.">
        <title>Comparative Genomics of a Bacterivorous Green Alga Reveals Evolutionary Causalities and Consequences of Phago-Mixotrophic Mode of Nutrition.</title>
        <authorList>
            <person name="Burns J.A."/>
            <person name="Paasch A."/>
            <person name="Narechania A."/>
            <person name="Kim E."/>
        </authorList>
    </citation>
    <scope>NUCLEOTIDE SEQUENCE [LARGE SCALE GENOMIC DNA]</scope>
    <source>
        <strain evidence="3 4">PLY_AMNH</strain>
    </source>
</reference>
<dbReference type="AlphaFoldDB" id="A0AAE0L5K4"/>
<dbReference type="GO" id="GO:0005634">
    <property type="term" value="C:nucleus"/>
    <property type="evidence" value="ECO:0007669"/>
    <property type="project" value="TreeGrafter"/>
</dbReference>
<feature type="domain" description="SCD" evidence="2">
    <location>
        <begin position="321"/>
        <end position="406"/>
    </location>
</feature>
<evidence type="ECO:0000256" key="1">
    <source>
        <dbReference type="SAM" id="MobiDB-lite"/>
    </source>
</evidence>
<dbReference type="PANTHER" id="PTHR11199:SF0">
    <property type="entry name" value="LD34181P-RELATED"/>
    <property type="match status" value="1"/>
</dbReference>
<dbReference type="Pfam" id="PF21581">
    <property type="entry name" value="SCD"/>
    <property type="match status" value="1"/>
</dbReference>
<name>A0AAE0L5K4_9CHLO</name>
<dbReference type="GO" id="GO:0008278">
    <property type="term" value="C:cohesin complex"/>
    <property type="evidence" value="ECO:0007669"/>
    <property type="project" value="TreeGrafter"/>
</dbReference>
<dbReference type="InterPro" id="IPR016024">
    <property type="entry name" value="ARM-type_fold"/>
</dbReference>
<dbReference type="PANTHER" id="PTHR11199">
    <property type="entry name" value="STROMAL ANTIGEN"/>
    <property type="match status" value="1"/>
</dbReference>
<protein>
    <recommendedName>
        <fullName evidence="2">SCD domain-containing protein</fullName>
    </recommendedName>
</protein>
<dbReference type="Pfam" id="PF08514">
    <property type="entry name" value="STAG"/>
    <property type="match status" value="1"/>
</dbReference>
<proteinExistence type="predicted"/>
<dbReference type="InterPro" id="IPR013721">
    <property type="entry name" value="STAG"/>
</dbReference>
<dbReference type="Gene3D" id="1.25.10.10">
    <property type="entry name" value="Leucine-rich Repeat Variant"/>
    <property type="match status" value="1"/>
</dbReference>
<dbReference type="EMBL" id="LGRX02008845">
    <property type="protein sequence ID" value="KAK3272672.1"/>
    <property type="molecule type" value="Genomic_DNA"/>
</dbReference>
<accession>A0AAE0L5K4</accession>
<evidence type="ECO:0000313" key="3">
    <source>
        <dbReference type="EMBL" id="KAK3272672.1"/>
    </source>
</evidence>
<dbReference type="PROSITE" id="PS51425">
    <property type="entry name" value="SCD"/>
    <property type="match status" value="1"/>
</dbReference>
<dbReference type="SUPFAM" id="SSF48371">
    <property type="entry name" value="ARM repeat"/>
    <property type="match status" value="1"/>
</dbReference>
<dbReference type="GO" id="GO:0003682">
    <property type="term" value="F:chromatin binding"/>
    <property type="evidence" value="ECO:0007669"/>
    <property type="project" value="TreeGrafter"/>
</dbReference>
<dbReference type="InterPro" id="IPR056396">
    <property type="entry name" value="HEAT_SCC3-SA"/>
</dbReference>
<evidence type="ECO:0000259" key="2">
    <source>
        <dbReference type="PROSITE" id="PS51425"/>
    </source>
</evidence>
<sequence length="571" mass="64133">MIITESTNPSVKRQADADDDAAIHASRTLSFDFIASFTFGSRDYTMGQPARFMNEELEEGGNDEVSNHEDGSSDEEYERTIEASKIRARKAQRMKPSVYGKRPKEGDPLLDIVKVANKSDLNSWGKSWNLRLSQDLASALAEVVTFLAKSCSCDVDFSKADIDNEDVEGIVKEVVTGAIRGQGQATSEDPFGKKNKQCRQFKINYELVWDIIVREIYSKAQSTSALLILVKYAVAFSQCNVRPCRVGATLAALQLVTSFISLAKQQQETRETVQRQLHAEERRDQLRTSSRLQSLRTALTNSHEAVLALQSLMKQLISGVFVHRYRDIDDMLRTECISSLGHWCGEYQTFFLKDTYLKYLGWSLNDKVASVRIAALTALQKLYDMEQNHTPLDTFTTRFKTRILEMTCDICPAVGVKALGVLTRLIREELVEVTDCDRGFLLLIDDSPQLRLAAAELVTALVYTSSSADDEAPDSRLNCLLQLISEYAETETDVSYIVDALWENNSTLKDWRNILRVLLTGDEQLSEADKTNLVFIFSRCVRKGTGESLVPGMNDKKPLTKTQKVFVPSAK</sequence>
<organism evidence="3 4">
    <name type="scientific">Cymbomonas tetramitiformis</name>
    <dbReference type="NCBI Taxonomy" id="36881"/>
    <lineage>
        <taxon>Eukaryota</taxon>
        <taxon>Viridiplantae</taxon>
        <taxon>Chlorophyta</taxon>
        <taxon>Pyramimonadophyceae</taxon>
        <taxon>Pyramimonadales</taxon>
        <taxon>Pyramimonadaceae</taxon>
        <taxon>Cymbomonas</taxon>
    </lineage>
</organism>
<dbReference type="Pfam" id="PF24571">
    <property type="entry name" value="HEAT_SCC3-SA"/>
    <property type="match status" value="1"/>
</dbReference>
<dbReference type="GO" id="GO:0000785">
    <property type="term" value="C:chromatin"/>
    <property type="evidence" value="ECO:0007669"/>
    <property type="project" value="TreeGrafter"/>
</dbReference>
<dbReference type="GO" id="GO:0007062">
    <property type="term" value="P:sister chromatid cohesion"/>
    <property type="evidence" value="ECO:0007669"/>
    <property type="project" value="UniProtKB-ARBA"/>
</dbReference>
<comment type="caution">
    <text evidence="3">The sequence shown here is derived from an EMBL/GenBank/DDBJ whole genome shotgun (WGS) entry which is preliminary data.</text>
</comment>
<feature type="region of interest" description="Disordered" evidence="1">
    <location>
        <begin position="58"/>
        <end position="78"/>
    </location>
</feature>
<dbReference type="InterPro" id="IPR020839">
    <property type="entry name" value="SCD"/>
</dbReference>
<keyword evidence="4" id="KW-1185">Reference proteome</keyword>
<gene>
    <name evidence="3" type="ORF">CYMTET_19043</name>
</gene>